<accession>A0AA38N280</accession>
<dbReference type="Gene3D" id="1.20.1280.50">
    <property type="match status" value="1"/>
</dbReference>
<dbReference type="Proteomes" id="UP001176059">
    <property type="component" value="Unassembled WGS sequence"/>
</dbReference>
<evidence type="ECO:0000313" key="1">
    <source>
        <dbReference type="EMBL" id="KAJ3734776.1"/>
    </source>
</evidence>
<proteinExistence type="predicted"/>
<dbReference type="InterPro" id="IPR036047">
    <property type="entry name" value="F-box-like_dom_sf"/>
</dbReference>
<dbReference type="SUPFAM" id="SSF81383">
    <property type="entry name" value="F-box domain"/>
    <property type="match status" value="1"/>
</dbReference>
<dbReference type="AlphaFoldDB" id="A0AA38N280"/>
<comment type="caution">
    <text evidence="1">The sequence shown here is derived from an EMBL/GenBank/DDBJ whole genome shotgun (WGS) entry which is preliminary data.</text>
</comment>
<keyword evidence="2" id="KW-1185">Reference proteome</keyword>
<organism evidence="1 2">
    <name type="scientific">Lentinula guzmanii</name>
    <dbReference type="NCBI Taxonomy" id="2804957"/>
    <lineage>
        <taxon>Eukaryota</taxon>
        <taxon>Fungi</taxon>
        <taxon>Dikarya</taxon>
        <taxon>Basidiomycota</taxon>
        <taxon>Agaricomycotina</taxon>
        <taxon>Agaricomycetes</taxon>
        <taxon>Agaricomycetidae</taxon>
        <taxon>Agaricales</taxon>
        <taxon>Marasmiineae</taxon>
        <taxon>Omphalotaceae</taxon>
        <taxon>Lentinula</taxon>
    </lineage>
</organism>
<name>A0AA38N280_9AGAR</name>
<dbReference type="EMBL" id="JANVFO010000012">
    <property type="protein sequence ID" value="KAJ3734776.1"/>
    <property type="molecule type" value="Genomic_DNA"/>
</dbReference>
<reference evidence="1" key="2">
    <citation type="journal article" date="2023" name="Proc. Natl. Acad. Sci. U.S.A.">
        <title>A global phylogenomic analysis of the shiitake genus Lentinula.</title>
        <authorList>
            <person name="Sierra-Patev S."/>
            <person name="Min B."/>
            <person name="Naranjo-Ortiz M."/>
            <person name="Looney B."/>
            <person name="Konkel Z."/>
            <person name="Slot J.C."/>
            <person name="Sakamoto Y."/>
            <person name="Steenwyk J.L."/>
            <person name="Rokas A."/>
            <person name="Carro J."/>
            <person name="Camarero S."/>
            <person name="Ferreira P."/>
            <person name="Molpeceres G."/>
            <person name="Ruiz-Duenas F.J."/>
            <person name="Serrano A."/>
            <person name="Henrissat B."/>
            <person name="Drula E."/>
            <person name="Hughes K.W."/>
            <person name="Mata J.L."/>
            <person name="Ishikawa N.K."/>
            <person name="Vargas-Isla R."/>
            <person name="Ushijima S."/>
            <person name="Smith C.A."/>
            <person name="Donoghue J."/>
            <person name="Ahrendt S."/>
            <person name="Andreopoulos W."/>
            <person name="He G."/>
            <person name="LaButti K."/>
            <person name="Lipzen A."/>
            <person name="Ng V."/>
            <person name="Riley R."/>
            <person name="Sandor L."/>
            <person name="Barry K."/>
            <person name="Martinez A.T."/>
            <person name="Xiao Y."/>
            <person name="Gibbons J.G."/>
            <person name="Terashima K."/>
            <person name="Grigoriev I.V."/>
            <person name="Hibbett D."/>
        </authorList>
    </citation>
    <scope>NUCLEOTIDE SEQUENCE</scope>
    <source>
        <strain evidence="1">ET3784</strain>
    </source>
</reference>
<evidence type="ECO:0008006" key="3">
    <source>
        <dbReference type="Google" id="ProtNLM"/>
    </source>
</evidence>
<sequence length="463" mass="52278">MEVRNSFSSRSIELNPSYQQQNPFDILPDELVINIFTTLRNGCSFPSKWILLVVQLSGVCSRWRNLVIGAPLFWNFCVISSYDSLVLAPLFFERSRLLPLDLIVSYFSSEEIFTLLSSVSGRIQSLEFWFISPDELIDCLPIISADSATGLHQLRILCDPKHDWDCNSPEEHFSILRSAETLRSVVLKGVCSQFSPPLVNLTHLEIHEFSPTFAEFSLLFASNSALTTLCLPGVPRTEWLNEEYSPIDASSLRSLSVGLAEHWGPRTCGCMLTFLKLDNLEYLEITGNCTFSISNHFCSMNGLSRVHTLRLRDLKMDAPDVPLCSALKAVTRVELYNVTKSSVLVARNGAGDSEIYFPKLKSLRCDESNLMQDEGLAELVCSRSGMGLFCIELPSFLKAWPHNKVLAKLDAANIKLLFIEENEAAKGLSFYGSESGEVLHLRPEWIDYDEYDEEDSELDFFEW</sequence>
<protein>
    <recommendedName>
        <fullName evidence="3">F-box domain-containing protein</fullName>
    </recommendedName>
</protein>
<gene>
    <name evidence="1" type="ORF">DFJ43DRAFT_1151922</name>
</gene>
<reference evidence="1" key="1">
    <citation type="submission" date="2022-08" db="EMBL/GenBank/DDBJ databases">
        <authorList>
            <consortium name="DOE Joint Genome Institute"/>
            <person name="Min B."/>
            <person name="Sierra-Patev S."/>
            <person name="Naranjo-Ortiz M."/>
            <person name="Looney B."/>
            <person name="Konkel Z."/>
            <person name="Slot J.C."/>
            <person name="Sakamoto Y."/>
            <person name="Steenwyk J.L."/>
            <person name="Rokas A."/>
            <person name="Carro J."/>
            <person name="Camarero S."/>
            <person name="Ferreira P."/>
            <person name="Molpeceres G."/>
            <person name="Ruiz-duenas F.J."/>
            <person name="Serrano A."/>
            <person name="Henrissat B."/>
            <person name="Drula E."/>
            <person name="Hughes K.W."/>
            <person name="Mata J.L."/>
            <person name="Ishikawa N.K."/>
            <person name="Vargas-Isla R."/>
            <person name="Ushijima S."/>
            <person name="Smith C.A."/>
            <person name="Ahrendt S."/>
            <person name="Andreopoulos W."/>
            <person name="He G."/>
            <person name="LaButti K."/>
            <person name="Lipzen A."/>
            <person name="Ng V."/>
            <person name="Riley R."/>
            <person name="Sandor L."/>
            <person name="Barry K."/>
            <person name="Martinez A.T."/>
            <person name="Xiao Y."/>
            <person name="Gibbons J.G."/>
            <person name="Terashima K."/>
            <person name="Hibbett D.S."/>
            <person name="Grigoriev I.V."/>
        </authorList>
    </citation>
    <scope>NUCLEOTIDE SEQUENCE</scope>
    <source>
        <strain evidence="1">ET3784</strain>
    </source>
</reference>
<evidence type="ECO:0000313" key="2">
    <source>
        <dbReference type="Proteomes" id="UP001176059"/>
    </source>
</evidence>
<dbReference type="SUPFAM" id="SSF52047">
    <property type="entry name" value="RNI-like"/>
    <property type="match status" value="1"/>
</dbReference>